<evidence type="ECO:0000313" key="3">
    <source>
        <dbReference type="EMBL" id="KAJ5111314.1"/>
    </source>
</evidence>
<proteinExistence type="inferred from homology"/>
<comment type="caution">
    <text evidence="3">The sequence shown here is derived from an EMBL/GenBank/DDBJ whole genome shotgun (WGS) entry which is preliminary data.</text>
</comment>
<dbReference type="GeneID" id="81353322"/>
<dbReference type="EMBL" id="JAPQKI010000002">
    <property type="protein sequence ID" value="KAJ5111314.1"/>
    <property type="molecule type" value="Genomic_DNA"/>
</dbReference>
<feature type="compositionally biased region" description="Pro residues" evidence="2">
    <location>
        <begin position="37"/>
        <end position="46"/>
    </location>
</feature>
<evidence type="ECO:0000256" key="1">
    <source>
        <dbReference type="RuleBase" id="RU363045"/>
    </source>
</evidence>
<gene>
    <name evidence="3" type="ORF">N7532_001849</name>
</gene>
<evidence type="ECO:0000313" key="4">
    <source>
        <dbReference type="Proteomes" id="UP001149074"/>
    </source>
</evidence>
<dbReference type="InterPro" id="IPR036983">
    <property type="entry name" value="AIM24_sf"/>
</dbReference>
<dbReference type="InterPro" id="IPR002838">
    <property type="entry name" value="AIM24"/>
</dbReference>
<comment type="subcellular location">
    <subcellularLocation>
        <location evidence="1">Mitochondrion</location>
    </subcellularLocation>
</comment>
<name>A0A9W9KLN3_9EURO</name>
<dbReference type="Proteomes" id="UP001149074">
    <property type="component" value="Unassembled WGS sequence"/>
</dbReference>
<dbReference type="NCBIfam" id="TIGR00266">
    <property type="entry name" value="TIGR00266 family protein"/>
    <property type="match status" value="1"/>
</dbReference>
<organism evidence="3 4">
    <name type="scientific">Penicillium argentinense</name>
    <dbReference type="NCBI Taxonomy" id="1131581"/>
    <lineage>
        <taxon>Eukaryota</taxon>
        <taxon>Fungi</taxon>
        <taxon>Dikarya</taxon>
        <taxon>Ascomycota</taxon>
        <taxon>Pezizomycotina</taxon>
        <taxon>Eurotiomycetes</taxon>
        <taxon>Eurotiomycetidae</taxon>
        <taxon>Eurotiales</taxon>
        <taxon>Aspergillaceae</taxon>
        <taxon>Penicillium</taxon>
    </lineage>
</organism>
<dbReference type="AlphaFoldDB" id="A0A9W9KLN3"/>
<dbReference type="GO" id="GO:0005739">
    <property type="term" value="C:mitochondrion"/>
    <property type="evidence" value="ECO:0007669"/>
    <property type="project" value="UniProtKB-SubCell"/>
</dbReference>
<accession>A0A9W9KLN3</accession>
<keyword evidence="4" id="KW-1185">Reference proteome</keyword>
<feature type="region of interest" description="Disordered" evidence="2">
    <location>
        <begin position="87"/>
        <end position="118"/>
    </location>
</feature>
<sequence>MAHAQSQYPPPPMSAPAHVTSFPPPPQQSGGFAPPNFSYPPPPTQTPPSAEAYPGPPSSASPPAQSPPPGGFAQQNAAAFQQNATLHRPSMSQSPPLRSTVEHLPGGAPPAGQFVGAGAANEDSIGTFNGGSYRVSHRDSNSLLTVQLAIGAPFTARPGAMIGMSTTTTLTGTFTFRWKKLIAGGEMTMSEYKGPGEILLAPSVIGDIIVLRVSESAEWKIGGDAFLASTSAVEHKYQAQGISKAVFSGEGLFIYKISGNGLLWVQSFGAIIKKDLKEGESYFVDNGHLVAWNCKYKIERVASGGIMSNFSAGEGLACRFTGPGTVYLQTRNLNAFAAQMKVSTASG</sequence>
<reference evidence="3" key="2">
    <citation type="journal article" date="2023" name="IMA Fungus">
        <title>Comparative genomic study of the Penicillium genus elucidates a diverse pangenome and 15 lateral gene transfer events.</title>
        <authorList>
            <person name="Petersen C."/>
            <person name="Sorensen T."/>
            <person name="Nielsen M.R."/>
            <person name="Sondergaard T.E."/>
            <person name="Sorensen J.L."/>
            <person name="Fitzpatrick D.A."/>
            <person name="Frisvad J.C."/>
            <person name="Nielsen K.L."/>
        </authorList>
    </citation>
    <scope>NUCLEOTIDE SEQUENCE</scope>
    <source>
        <strain evidence="3">IBT 30761</strain>
    </source>
</reference>
<feature type="region of interest" description="Disordered" evidence="2">
    <location>
        <begin position="1"/>
        <end position="75"/>
    </location>
</feature>
<reference evidence="3" key="1">
    <citation type="submission" date="2022-11" db="EMBL/GenBank/DDBJ databases">
        <authorList>
            <person name="Petersen C."/>
        </authorList>
    </citation>
    <scope>NUCLEOTIDE SEQUENCE</scope>
    <source>
        <strain evidence="3">IBT 30761</strain>
    </source>
</reference>
<keyword evidence="1" id="KW-0496">Mitochondrion</keyword>
<dbReference type="Gene3D" id="3.60.160.10">
    <property type="entry name" value="Mitochondrial biogenesis AIM24"/>
    <property type="match status" value="1"/>
</dbReference>
<dbReference type="PANTHER" id="PTHR43657">
    <property type="entry name" value="TRYPTOPHAN RNA-BINDING ATTENUATOR PROTEIN-LIKE PROTEIN"/>
    <property type="match status" value="1"/>
</dbReference>
<dbReference type="InterPro" id="IPR016031">
    <property type="entry name" value="Trp_RNA-bd_attenuator-like_dom"/>
</dbReference>
<dbReference type="PANTHER" id="PTHR43657:SF1">
    <property type="entry name" value="ALTERED INHERITANCE OF MITOCHONDRIA PROTEIN 24, MITOCHONDRIAL"/>
    <property type="match status" value="1"/>
</dbReference>
<feature type="compositionally biased region" description="Pro residues" evidence="2">
    <location>
        <begin position="54"/>
        <end position="70"/>
    </location>
</feature>
<dbReference type="Pfam" id="PF01987">
    <property type="entry name" value="AIM24"/>
    <property type="match status" value="1"/>
</dbReference>
<protein>
    <recommendedName>
        <fullName evidence="1">Altered inheritance of mitochondria protein 24, mitochondrial</fullName>
    </recommendedName>
</protein>
<comment type="similarity">
    <text evidence="1">Belongs to the AIM24 family.</text>
</comment>
<dbReference type="SUPFAM" id="SSF51219">
    <property type="entry name" value="TRAP-like"/>
    <property type="match status" value="1"/>
</dbReference>
<dbReference type="RefSeq" id="XP_056479384.1">
    <property type="nucleotide sequence ID" value="XM_056614343.1"/>
</dbReference>
<evidence type="ECO:0000256" key="2">
    <source>
        <dbReference type="SAM" id="MobiDB-lite"/>
    </source>
</evidence>
<dbReference type="OrthoDB" id="1705416at2759"/>